<evidence type="ECO:0000256" key="1">
    <source>
        <dbReference type="ARBA" id="ARBA00022679"/>
    </source>
</evidence>
<dbReference type="InterPro" id="IPR011611">
    <property type="entry name" value="PfkB_dom"/>
</dbReference>
<keyword evidence="1" id="KW-0808">Transferase</keyword>
<dbReference type="RefSeq" id="WP_334314792.1">
    <property type="nucleotide sequence ID" value="NZ_CP065938.1"/>
</dbReference>
<dbReference type="Pfam" id="PF00294">
    <property type="entry name" value="PfkB"/>
    <property type="match status" value="1"/>
</dbReference>
<accession>A0ABY5XZA6</accession>
<name>A0ABY5XZA6_9BACT</name>
<proteinExistence type="predicted"/>
<dbReference type="GO" id="GO:0016301">
    <property type="term" value="F:kinase activity"/>
    <property type="evidence" value="ECO:0007669"/>
    <property type="project" value="UniProtKB-KW"/>
</dbReference>
<evidence type="ECO:0000313" key="5">
    <source>
        <dbReference type="Proteomes" id="UP001058120"/>
    </source>
</evidence>
<feature type="domain" description="Carbohydrate kinase PfkB" evidence="3">
    <location>
        <begin position="35"/>
        <end position="293"/>
    </location>
</feature>
<evidence type="ECO:0000259" key="3">
    <source>
        <dbReference type="Pfam" id="PF00294"/>
    </source>
</evidence>
<dbReference type="EMBL" id="CP065938">
    <property type="protein sequence ID" value="UWX05224.1"/>
    <property type="molecule type" value="Genomic_DNA"/>
</dbReference>
<dbReference type="InterPro" id="IPR029056">
    <property type="entry name" value="Ribokinase-like"/>
</dbReference>
<dbReference type="PANTHER" id="PTHR10584:SF166">
    <property type="entry name" value="RIBOKINASE"/>
    <property type="match status" value="1"/>
</dbReference>
<dbReference type="PANTHER" id="PTHR10584">
    <property type="entry name" value="SUGAR KINASE"/>
    <property type="match status" value="1"/>
</dbReference>
<dbReference type="Gene3D" id="3.40.1190.20">
    <property type="match status" value="1"/>
</dbReference>
<dbReference type="SUPFAM" id="SSF53613">
    <property type="entry name" value="Ribokinase-like"/>
    <property type="match status" value="1"/>
</dbReference>
<dbReference type="CDD" id="cd01942">
    <property type="entry name" value="ribokinase_group_A"/>
    <property type="match status" value="1"/>
</dbReference>
<organism evidence="4 5">
    <name type="scientific">Taurinivorans muris</name>
    <dbReference type="NCBI Taxonomy" id="2787751"/>
    <lineage>
        <taxon>Bacteria</taxon>
        <taxon>Pseudomonadati</taxon>
        <taxon>Thermodesulfobacteriota</taxon>
        <taxon>Desulfovibrionia</taxon>
        <taxon>Desulfovibrionales</taxon>
        <taxon>Desulfovibrionaceae</taxon>
        <taxon>Taurinivorans</taxon>
    </lineage>
</organism>
<dbReference type="PROSITE" id="PS00584">
    <property type="entry name" value="PFKB_KINASES_2"/>
    <property type="match status" value="1"/>
</dbReference>
<protein>
    <submittedName>
        <fullName evidence="4">Carbohydrate kinase family protein</fullName>
    </submittedName>
</protein>
<evidence type="ECO:0000256" key="2">
    <source>
        <dbReference type="ARBA" id="ARBA00022777"/>
    </source>
</evidence>
<gene>
    <name evidence="4" type="ORF">JBF11_07120</name>
</gene>
<dbReference type="InterPro" id="IPR002173">
    <property type="entry name" value="Carboh/pur_kinase_PfkB_CS"/>
</dbReference>
<sequence>MSIHIMGSVAFDRILSYKGDINDLLLKDKFNTLSILMLIDRIEEKQGGTAANIAYNLAMLQEKPHIYTCVGYDFAASYEKKLQALQINLDGVRTLEKELTACCHAVADSKGNLINCFCPAAMNTPCDADRLNVAKAGDYGIVSPGNAEDMGKFPKLFKEKGIPYIYDPGQQIPAVSKENHIAGIDGAEILIGNDYEIALISERTGLSKDELLSRANYVVSTLGEGGCLISQKGKADIAVPAPKIKGLVDPTGAGDSLRAGLLKGLTMGFDVETGIKMGSVCSAFCIEEYGTQEHSFDIEGYRARYQENYGPCPL</sequence>
<keyword evidence="2 4" id="KW-0418">Kinase</keyword>
<keyword evidence="5" id="KW-1185">Reference proteome</keyword>
<evidence type="ECO:0000313" key="4">
    <source>
        <dbReference type="EMBL" id="UWX05224.1"/>
    </source>
</evidence>
<reference evidence="4" key="1">
    <citation type="submission" date="2020-12" db="EMBL/GenBank/DDBJ databases">
        <title>Taurinivorans muris gen. nov., sp. nov., fundamental and realized metabolic niche of a ubiquitous sulfidogenic bacterium in the murine intestine.</title>
        <authorList>
            <person name="Ye H."/>
            <person name="Hanson B.T."/>
            <person name="Loy A."/>
        </authorList>
    </citation>
    <scope>NUCLEOTIDE SEQUENCE</scope>
    <source>
        <strain evidence="4">LT0009</strain>
    </source>
</reference>
<dbReference type="Proteomes" id="UP001058120">
    <property type="component" value="Chromosome"/>
</dbReference>